<comment type="caution">
    <text evidence="1">The sequence shown here is derived from an EMBL/GenBank/DDBJ whole genome shotgun (WGS) entry which is preliminary data.</text>
</comment>
<evidence type="ECO:0000313" key="1">
    <source>
        <dbReference type="EMBL" id="MBB4867159.1"/>
    </source>
</evidence>
<gene>
    <name evidence="1" type="ORF">HNP46_006070</name>
</gene>
<protein>
    <submittedName>
        <fullName evidence="1">Uncharacterized protein</fullName>
    </submittedName>
</protein>
<dbReference type="AlphaFoldDB" id="A0A7W7KRC8"/>
<dbReference type="Proteomes" id="UP000566995">
    <property type="component" value="Unassembled WGS sequence"/>
</dbReference>
<sequence length="119" mass="12963">MSEQDDTKNLVRATTAKDIRKMIEHLADDDILLIQGYEGGFDAVTGLEEKEGVVFKPGAFDWEGEFDESSTSPRPGMQWVSDHQGEIPVGKVYVLMGRRGGSAYPRATGTRGADDPDGS</sequence>
<evidence type="ECO:0000313" key="2">
    <source>
        <dbReference type="Proteomes" id="UP000566995"/>
    </source>
</evidence>
<proteinExistence type="predicted"/>
<organism evidence="1 2">
    <name type="scientific">Pseudomonas nitroreducens</name>
    <dbReference type="NCBI Taxonomy" id="46680"/>
    <lineage>
        <taxon>Bacteria</taxon>
        <taxon>Pseudomonadati</taxon>
        <taxon>Pseudomonadota</taxon>
        <taxon>Gammaproteobacteria</taxon>
        <taxon>Pseudomonadales</taxon>
        <taxon>Pseudomonadaceae</taxon>
        <taxon>Pseudomonas</taxon>
    </lineage>
</organism>
<dbReference type="EMBL" id="JACHLI010000036">
    <property type="protein sequence ID" value="MBB4867159.1"/>
    <property type="molecule type" value="Genomic_DNA"/>
</dbReference>
<dbReference type="RefSeq" id="WP_184596407.1">
    <property type="nucleotide sequence ID" value="NZ_JACHLI010000036.1"/>
</dbReference>
<name>A0A7W7KRC8_PSENT</name>
<reference evidence="1 2" key="1">
    <citation type="submission" date="2020-08" db="EMBL/GenBank/DDBJ databases">
        <title>Functional genomics of gut bacteria from endangered species of beetles.</title>
        <authorList>
            <person name="Carlos-Shanley C."/>
        </authorList>
    </citation>
    <scope>NUCLEOTIDE SEQUENCE [LARGE SCALE GENOMIC DNA]</scope>
    <source>
        <strain evidence="1 2">S00179</strain>
    </source>
</reference>
<accession>A0A7W7KRC8</accession>